<dbReference type="PANTHER" id="PTHR43085">
    <property type="entry name" value="HEXOKINASE FAMILY MEMBER"/>
    <property type="match status" value="1"/>
</dbReference>
<dbReference type="SUPFAM" id="SSF53613">
    <property type="entry name" value="Ribokinase-like"/>
    <property type="match status" value="1"/>
</dbReference>
<evidence type="ECO:0000313" key="7">
    <source>
        <dbReference type="EMBL" id="KHF44119.1"/>
    </source>
</evidence>
<name>A0A837D8E2_9PSEU</name>
<dbReference type="PANTHER" id="PTHR43085:SF1">
    <property type="entry name" value="PSEUDOURIDINE KINASE-RELATED"/>
    <property type="match status" value="1"/>
</dbReference>
<dbReference type="Gene3D" id="3.40.1190.20">
    <property type="match status" value="1"/>
</dbReference>
<dbReference type="GO" id="GO:0005524">
    <property type="term" value="F:ATP binding"/>
    <property type="evidence" value="ECO:0007669"/>
    <property type="project" value="UniProtKB-KW"/>
</dbReference>
<dbReference type="CDD" id="cd01167">
    <property type="entry name" value="bac_FRK"/>
    <property type="match status" value="1"/>
</dbReference>
<dbReference type="InterPro" id="IPR050306">
    <property type="entry name" value="PfkB_Carbo_kinase"/>
</dbReference>
<dbReference type="EMBL" id="JRZE01000003">
    <property type="protein sequence ID" value="KHF44119.1"/>
    <property type="molecule type" value="Genomic_DNA"/>
</dbReference>
<evidence type="ECO:0000256" key="4">
    <source>
        <dbReference type="ARBA" id="ARBA00022777"/>
    </source>
</evidence>
<proteinExistence type="inferred from homology"/>
<organism evidence="7 8">
    <name type="scientific">Saccharomonospora viridis</name>
    <dbReference type="NCBI Taxonomy" id="1852"/>
    <lineage>
        <taxon>Bacteria</taxon>
        <taxon>Bacillati</taxon>
        <taxon>Actinomycetota</taxon>
        <taxon>Actinomycetes</taxon>
        <taxon>Pseudonocardiales</taxon>
        <taxon>Pseudonocardiaceae</taxon>
        <taxon>Saccharomonospora</taxon>
    </lineage>
</organism>
<reference evidence="7 8" key="1">
    <citation type="submission" date="2014-10" db="EMBL/GenBank/DDBJ databases">
        <title>Genome sequence of Micropolyspora internatus JCM3315.</title>
        <authorList>
            <person name="Shin S.-K."/>
            <person name="Yi H."/>
        </authorList>
    </citation>
    <scope>NUCLEOTIDE SEQUENCE [LARGE SCALE GENOMIC DNA]</scope>
    <source>
        <strain evidence="7 8">JCM 3315</strain>
    </source>
</reference>
<keyword evidence="2" id="KW-0808">Transferase</keyword>
<comment type="caution">
    <text evidence="7">The sequence shown here is derived from an EMBL/GenBank/DDBJ whole genome shotgun (WGS) entry which is preliminary data.</text>
</comment>
<dbReference type="GO" id="GO:0016301">
    <property type="term" value="F:kinase activity"/>
    <property type="evidence" value="ECO:0007669"/>
    <property type="project" value="UniProtKB-KW"/>
</dbReference>
<evidence type="ECO:0000313" key="8">
    <source>
        <dbReference type="Proteomes" id="UP000030848"/>
    </source>
</evidence>
<evidence type="ECO:0000256" key="5">
    <source>
        <dbReference type="ARBA" id="ARBA00022840"/>
    </source>
</evidence>
<dbReference type="Pfam" id="PF00294">
    <property type="entry name" value="PfkB"/>
    <property type="match status" value="1"/>
</dbReference>
<keyword evidence="4 7" id="KW-0418">Kinase</keyword>
<sequence length="307" mass="32126">MSGGEALVDLVPAGAGGTLLAPRLGGGPYNVALAAARLGMPTAFFSRVSTDAFGDALLRRLEESGVDTSLVQRGPEPTMLAVVTLDEDSNAHYSFYAEGTADRLVTDPGPLPDSTEVLSVGTLGMALQPCAQVYEAMLRRESQRGVLTALDPNIRADMIADPDDYRARFASWLPSVHLVKLSVEDARWLTGATEPDDIMAAAQSWLDEGPQGVVLTKGAEGMSLITSAGVDVTVPTAPTKVVDTVGAGDTVQGAVLAWLVCNRVKDVSVLSAGDCRDMLEFAAEAAAVTVSRSGAEPPTAEELRKRV</sequence>
<evidence type="ECO:0000259" key="6">
    <source>
        <dbReference type="Pfam" id="PF00294"/>
    </source>
</evidence>
<evidence type="ECO:0000256" key="2">
    <source>
        <dbReference type="ARBA" id="ARBA00022679"/>
    </source>
</evidence>
<dbReference type="Proteomes" id="UP000030848">
    <property type="component" value="Unassembled WGS sequence"/>
</dbReference>
<dbReference type="InterPro" id="IPR029056">
    <property type="entry name" value="Ribokinase-like"/>
</dbReference>
<keyword evidence="5" id="KW-0067">ATP-binding</keyword>
<dbReference type="InterPro" id="IPR011611">
    <property type="entry name" value="PfkB_dom"/>
</dbReference>
<feature type="domain" description="Carbohydrate kinase PfkB" evidence="6">
    <location>
        <begin position="24"/>
        <end position="298"/>
    </location>
</feature>
<keyword evidence="3" id="KW-0547">Nucleotide-binding</keyword>
<dbReference type="InterPro" id="IPR002173">
    <property type="entry name" value="Carboh/pur_kinase_PfkB_CS"/>
</dbReference>
<dbReference type="PROSITE" id="PS00584">
    <property type="entry name" value="PFKB_KINASES_2"/>
    <property type="match status" value="1"/>
</dbReference>
<evidence type="ECO:0000256" key="1">
    <source>
        <dbReference type="ARBA" id="ARBA00010688"/>
    </source>
</evidence>
<accession>A0A837D8E2</accession>
<gene>
    <name evidence="7" type="ORF">MINT15_10010</name>
</gene>
<dbReference type="AlphaFoldDB" id="A0A837D8E2"/>
<evidence type="ECO:0000256" key="3">
    <source>
        <dbReference type="ARBA" id="ARBA00022741"/>
    </source>
</evidence>
<protein>
    <submittedName>
        <fullName evidence="7">Sugar kinase</fullName>
    </submittedName>
</protein>
<comment type="similarity">
    <text evidence="1">Belongs to the carbohydrate kinase PfkB family.</text>
</comment>